<protein>
    <submittedName>
        <fullName evidence="2">Uncharacterized protein</fullName>
    </submittedName>
</protein>
<keyword evidence="1" id="KW-0472">Membrane</keyword>
<keyword evidence="1" id="KW-0812">Transmembrane</keyword>
<reference evidence="2 3" key="1">
    <citation type="submission" date="2016-03" db="EMBL/GenBank/DDBJ databases">
        <authorList>
            <person name="Ploux O."/>
        </authorList>
    </citation>
    <scope>NUCLEOTIDE SEQUENCE [LARGE SCALE GENOMIC DNA]</scope>
    <source>
        <strain evidence="2 3">UAMH 11012</strain>
    </source>
</reference>
<evidence type="ECO:0000256" key="1">
    <source>
        <dbReference type="SAM" id="Phobius"/>
    </source>
</evidence>
<organism evidence="2 3">
    <name type="scientific">Phialocephala subalpina</name>
    <dbReference type="NCBI Taxonomy" id="576137"/>
    <lineage>
        <taxon>Eukaryota</taxon>
        <taxon>Fungi</taxon>
        <taxon>Dikarya</taxon>
        <taxon>Ascomycota</taxon>
        <taxon>Pezizomycotina</taxon>
        <taxon>Leotiomycetes</taxon>
        <taxon>Helotiales</taxon>
        <taxon>Mollisiaceae</taxon>
        <taxon>Phialocephala</taxon>
        <taxon>Phialocephala fortinii species complex</taxon>
    </lineage>
</organism>
<evidence type="ECO:0000313" key="3">
    <source>
        <dbReference type="Proteomes" id="UP000184330"/>
    </source>
</evidence>
<name>A0A1L7X8G7_9HELO</name>
<dbReference type="AlphaFoldDB" id="A0A1L7X8G7"/>
<dbReference type="Proteomes" id="UP000184330">
    <property type="component" value="Unassembled WGS sequence"/>
</dbReference>
<dbReference type="EMBL" id="FJOG01000018">
    <property type="protein sequence ID" value="CZR61302.1"/>
    <property type="molecule type" value="Genomic_DNA"/>
</dbReference>
<feature type="transmembrane region" description="Helical" evidence="1">
    <location>
        <begin position="518"/>
        <end position="539"/>
    </location>
</feature>
<keyword evidence="3" id="KW-1185">Reference proteome</keyword>
<keyword evidence="1" id="KW-1133">Transmembrane helix</keyword>
<dbReference type="OrthoDB" id="3540210at2759"/>
<feature type="transmembrane region" description="Helical" evidence="1">
    <location>
        <begin position="113"/>
        <end position="133"/>
    </location>
</feature>
<sequence>MASSLAGAEIRTCIWTNHDFGSVKGATLTISARNGGYLTAFLAILVSVTGGQLWSILRFILHQSKARAGTKNAYYTQQQIILRNTVGTIQIARKLIQISWAWRRVIPRSFFRPLHLITIALTILAVFSVAGIFSSEISKAVASTVLLTTKNCGFYSMTEPGSNSSSAGLAFDKKLAADLVEAISYAQACYGKNDSVQCAIYVQQQIKYTIIGNVSCPFDESVCILKGRNVIELDTGLIDSHKDFGVNAPAEWRVSYRRVYTCAPLDIGNFTVPQNITSTDIDHHFDAGGPNYRWGSYRALAILVMIPKVDISLVNKLVLSMGRQYAIPQMSRRDADSTIFFLMPNSIEYIAPVDNPWFSAHRKSTHNSADGNYDIWTSDAFPYGLGCTEQHQYCNPSSGICTPLGPANQVKNTSLYIGLNERQTIHCKFDSKIILALPTLCGSLFGWITYACSFQLCLRWYPGCPPKWPMAFVKFAIATVPEKIGDDIFANSTTDGTPETASMCGNQKIEKGADYQNFSVLGICCIVISSGIIIIEIFLNRPIKSLYLTPRSKFGKNDHSNFNSTFYVTPEKPYISPHGGRLIS</sequence>
<gene>
    <name evidence="2" type="ORF">PAC_11198</name>
</gene>
<accession>A0A1L7X8G7</accession>
<proteinExistence type="predicted"/>
<evidence type="ECO:0000313" key="2">
    <source>
        <dbReference type="EMBL" id="CZR61302.1"/>
    </source>
</evidence>
<feature type="transmembrane region" description="Helical" evidence="1">
    <location>
        <begin position="37"/>
        <end position="61"/>
    </location>
</feature>